<comment type="cofactor">
    <cofactor evidence="7">
        <name>Zn(2+)</name>
        <dbReference type="ChEBI" id="CHEBI:29105"/>
    </cofactor>
    <text evidence="7">Binds 2 Zn(2+) ions per subunit.</text>
</comment>
<comment type="similarity">
    <text evidence="3 7">Belongs to the metallo-beta-lactamase superfamily. Glyoxalase II family.</text>
</comment>
<dbReference type="InterPro" id="IPR032282">
    <property type="entry name" value="HAGH_C"/>
</dbReference>
<dbReference type="PANTHER" id="PTHR43705">
    <property type="entry name" value="HYDROXYACYLGLUTATHIONE HYDROLASE"/>
    <property type="match status" value="1"/>
</dbReference>
<comment type="subunit">
    <text evidence="7">Monomer.</text>
</comment>
<dbReference type="Pfam" id="PF16123">
    <property type="entry name" value="HAGH_C"/>
    <property type="match status" value="1"/>
</dbReference>
<dbReference type="NCBIfam" id="TIGR03413">
    <property type="entry name" value="GSH_gloB"/>
    <property type="match status" value="1"/>
</dbReference>
<feature type="binding site" evidence="7">
    <location>
        <position position="172"/>
    </location>
    <ligand>
        <name>Zn(2+)</name>
        <dbReference type="ChEBI" id="CHEBI:29105"/>
        <label>2</label>
    </ligand>
</feature>
<dbReference type="OrthoDB" id="9802248at2"/>
<feature type="binding site" evidence="7">
    <location>
        <position position="58"/>
    </location>
    <ligand>
        <name>Zn(2+)</name>
        <dbReference type="ChEBI" id="CHEBI:29105"/>
        <label>1</label>
    </ligand>
</feature>
<reference evidence="9 10" key="1">
    <citation type="submission" date="2019-11" db="EMBL/GenBank/DDBJ databases">
        <title>The genome sequence of Methylocystis heyeri.</title>
        <authorList>
            <person name="Oshkin I.Y."/>
            <person name="Miroshnikov K."/>
            <person name="Dedysh S.N."/>
        </authorList>
    </citation>
    <scope>NUCLEOTIDE SEQUENCE [LARGE SCALE GENOMIC DNA]</scope>
    <source>
        <strain evidence="9 10">H2</strain>
    </source>
</reference>
<dbReference type="InterPro" id="IPR017782">
    <property type="entry name" value="Hydroxyacylglutathione_Hdrlase"/>
</dbReference>
<evidence type="ECO:0000259" key="8">
    <source>
        <dbReference type="SMART" id="SM00849"/>
    </source>
</evidence>
<dbReference type="InterPro" id="IPR050110">
    <property type="entry name" value="Glyoxalase_II_hydrolase"/>
</dbReference>
<evidence type="ECO:0000256" key="7">
    <source>
        <dbReference type="HAMAP-Rule" id="MF_01374"/>
    </source>
</evidence>
<dbReference type="HAMAP" id="MF_01374">
    <property type="entry name" value="Glyoxalase_2"/>
    <property type="match status" value="1"/>
</dbReference>
<feature type="binding site" evidence="7">
    <location>
        <position position="56"/>
    </location>
    <ligand>
        <name>Zn(2+)</name>
        <dbReference type="ChEBI" id="CHEBI:29105"/>
        <label>1</label>
    </ligand>
</feature>
<dbReference type="KEGG" id="mhey:H2LOC_002490"/>
<dbReference type="InterPro" id="IPR035680">
    <property type="entry name" value="Clx_II_MBL"/>
</dbReference>
<evidence type="ECO:0000256" key="3">
    <source>
        <dbReference type="ARBA" id="ARBA00006759"/>
    </source>
</evidence>
<feature type="binding site" evidence="7">
    <location>
        <position position="134"/>
    </location>
    <ligand>
        <name>Zn(2+)</name>
        <dbReference type="ChEBI" id="CHEBI:29105"/>
        <label>2</label>
    </ligand>
</feature>
<keyword evidence="5 7" id="KW-0378">Hydrolase</keyword>
<feature type="binding site" evidence="7">
    <location>
        <position position="134"/>
    </location>
    <ligand>
        <name>Zn(2+)</name>
        <dbReference type="ChEBI" id="CHEBI:29105"/>
        <label>1</label>
    </ligand>
</feature>
<dbReference type="InterPro" id="IPR001279">
    <property type="entry name" value="Metallo-B-lactamas"/>
</dbReference>
<evidence type="ECO:0000313" key="10">
    <source>
        <dbReference type="Proteomes" id="UP000309061"/>
    </source>
</evidence>
<feature type="binding site" evidence="7">
    <location>
        <position position="60"/>
    </location>
    <ligand>
        <name>Zn(2+)</name>
        <dbReference type="ChEBI" id="CHEBI:29105"/>
        <label>2</label>
    </ligand>
</feature>
<accession>A0A6B8KA87</accession>
<feature type="binding site" evidence="7">
    <location>
        <position position="61"/>
    </location>
    <ligand>
        <name>Zn(2+)</name>
        <dbReference type="ChEBI" id="CHEBI:29105"/>
        <label>2</label>
    </ligand>
</feature>
<dbReference type="SUPFAM" id="SSF56281">
    <property type="entry name" value="Metallo-hydrolase/oxidoreductase"/>
    <property type="match status" value="1"/>
</dbReference>
<comment type="catalytic activity">
    <reaction evidence="1 7">
        <text>an S-(2-hydroxyacyl)glutathione + H2O = a 2-hydroxy carboxylate + glutathione + H(+)</text>
        <dbReference type="Rhea" id="RHEA:21864"/>
        <dbReference type="ChEBI" id="CHEBI:15377"/>
        <dbReference type="ChEBI" id="CHEBI:15378"/>
        <dbReference type="ChEBI" id="CHEBI:57925"/>
        <dbReference type="ChEBI" id="CHEBI:58896"/>
        <dbReference type="ChEBI" id="CHEBI:71261"/>
        <dbReference type="EC" id="3.1.2.6"/>
    </reaction>
</comment>
<dbReference type="PANTHER" id="PTHR43705:SF1">
    <property type="entry name" value="HYDROXYACYLGLUTATHIONE HYDROLASE GLOB"/>
    <property type="match status" value="1"/>
</dbReference>
<dbReference type="Proteomes" id="UP000309061">
    <property type="component" value="Chromosome"/>
</dbReference>
<dbReference type="CDD" id="cd07723">
    <property type="entry name" value="hydroxyacylglutathione_hydrolase_MBL-fold"/>
    <property type="match status" value="1"/>
</dbReference>
<proteinExistence type="inferred from homology"/>
<sequence>MAVEIHQFICLDDNFGLLVHDGETGATASVDAPDGDAIAEEAKRLGWRLTHALLTHHHLDHIEGVPALRAAFPEIKVCGARKDAYRIDGLDVLVEEGDAIEIGAARALVLETPGHTTGHLAYHFSEDEAVFVGDTLFSLGCGRVFEGTMATMYGSLERLASLPDETRVYCGHEYTKANARFALTVDPENPSLADRAQNVDALRAAGRFTLPTTIMLERATNPFLRCEDPLVQRAMGMSDSDPVEVFAKMRERKNNFRA</sequence>
<dbReference type="Pfam" id="PF00753">
    <property type="entry name" value="Lactamase_B"/>
    <property type="match status" value="1"/>
</dbReference>
<organism evidence="9 10">
    <name type="scientific">Methylocystis heyeri</name>
    <dbReference type="NCBI Taxonomy" id="391905"/>
    <lineage>
        <taxon>Bacteria</taxon>
        <taxon>Pseudomonadati</taxon>
        <taxon>Pseudomonadota</taxon>
        <taxon>Alphaproteobacteria</taxon>
        <taxon>Hyphomicrobiales</taxon>
        <taxon>Methylocystaceae</taxon>
        <taxon>Methylocystis</taxon>
    </lineage>
</organism>
<evidence type="ECO:0000256" key="2">
    <source>
        <dbReference type="ARBA" id="ARBA00004963"/>
    </source>
</evidence>
<evidence type="ECO:0000313" key="9">
    <source>
        <dbReference type="EMBL" id="QGM44647.1"/>
    </source>
</evidence>
<feature type="binding site" evidence="7">
    <location>
        <position position="115"/>
    </location>
    <ligand>
        <name>Zn(2+)</name>
        <dbReference type="ChEBI" id="CHEBI:29105"/>
        <label>1</label>
    </ligand>
</feature>
<protein>
    <recommendedName>
        <fullName evidence="7">Hydroxyacylglutathione hydrolase</fullName>
        <ecNumber evidence="7">3.1.2.6</ecNumber>
    </recommendedName>
    <alternativeName>
        <fullName evidence="7">Glyoxalase II</fullName>
        <shortName evidence="7">Glx II</shortName>
    </alternativeName>
</protein>
<evidence type="ECO:0000256" key="1">
    <source>
        <dbReference type="ARBA" id="ARBA00001623"/>
    </source>
</evidence>
<feature type="domain" description="Metallo-beta-lactamase" evidence="8">
    <location>
        <begin position="13"/>
        <end position="172"/>
    </location>
</feature>
<dbReference type="GO" id="GO:0046872">
    <property type="term" value="F:metal ion binding"/>
    <property type="evidence" value="ECO:0007669"/>
    <property type="project" value="UniProtKB-KW"/>
</dbReference>
<dbReference type="RefSeq" id="WP_136494942.1">
    <property type="nucleotide sequence ID" value="NZ_CP046052.1"/>
</dbReference>
<dbReference type="EMBL" id="CP046052">
    <property type="protein sequence ID" value="QGM44647.1"/>
    <property type="molecule type" value="Genomic_DNA"/>
</dbReference>
<dbReference type="GO" id="GO:0004416">
    <property type="term" value="F:hydroxyacylglutathione hydrolase activity"/>
    <property type="evidence" value="ECO:0007669"/>
    <property type="project" value="UniProtKB-UniRule"/>
</dbReference>
<dbReference type="Gene3D" id="3.60.15.10">
    <property type="entry name" value="Ribonuclease Z/Hydroxyacylglutathione hydrolase-like"/>
    <property type="match status" value="1"/>
</dbReference>
<keyword evidence="6 7" id="KW-0862">Zinc</keyword>
<comment type="function">
    <text evidence="7">Thiolesterase that catalyzes the hydrolysis of S-D-lactoyl-glutathione to form glutathione and D-lactic acid.</text>
</comment>
<dbReference type="SMART" id="SM00849">
    <property type="entry name" value="Lactamase_B"/>
    <property type="match status" value="1"/>
</dbReference>
<dbReference type="GO" id="GO:0019243">
    <property type="term" value="P:methylglyoxal catabolic process to D-lactate via S-lactoyl-glutathione"/>
    <property type="evidence" value="ECO:0007669"/>
    <property type="project" value="UniProtKB-UniRule"/>
</dbReference>
<dbReference type="PIRSF" id="PIRSF005457">
    <property type="entry name" value="Glx"/>
    <property type="match status" value="1"/>
</dbReference>
<name>A0A6B8KA87_9HYPH</name>
<dbReference type="EC" id="3.1.2.6" evidence="7"/>
<dbReference type="AlphaFoldDB" id="A0A6B8KA87"/>
<gene>
    <name evidence="7 9" type="primary">gloB</name>
    <name evidence="9" type="ORF">H2LOC_002490</name>
</gene>
<comment type="pathway">
    <text evidence="2 7">Secondary metabolite metabolism; methylglyoxal degradation; (R)-lactate from methylglyoxal: step 2/2.</text>
</comment>
<dbReference type="UniPathway" id="UPA00619">
    <property type="reaction ID" value="UER00676"/>
</dbReference>
<dbReference type="InterPro" id="IPR036866">
    <property type="entry name" value="RibonucZ/Hydroxyglut_hydro"/>
</dbReference>
<evidence type="ECO:0000256" key="5">
    <source>
        <dbReference type="ARBA" id="ARBA00022801"/>
    </source>
</evidence>
<evidence type="ECO:0000256" key="6">
    <source>
        <dbReference type="ARBA" id="ARBA00022833"/>
    </source>
</evidence>
<keyword evidence="10" id="KW-1185">Reference proteome</keyword>
<keyword evidence="4 7" id="KW-0479">Metal-binding</keyword>
<evidence type="ECO:0000256" key="4">
    <source>
        <dbReference type="ARBA" id="ARBA00022723"/>
    </source>
</evidence>